<protein>
    <recommendedName>
        <fullName evidence="2">DUF7467 domain-containing protein</fullName>
    </recommendedName>
</protein>
<feature type="chain" id="PRO_5009192117" description="DUF7467 domain-containing protein" evidence="1">
    <location>
        <begin position="25"/>
        <end position="174"/>
    </location>
</feature>
<dbReference type="Pfam" id="PF24269">
    <property type="entry name" value="DUF7467"/>
    <property type="match status" value="1"/>
</dbReference>
<gene>
    <name evidence="3" type="ORF">FRACYDRAFT_221069</name>
</gene>
<keyword evidence="1" id="KW-0732">Signal</keyword>
<name>A0A1E7EQK7_9STRA</name>
<dbReference type="KEGG" id="fcy:FRACYDRAFT_221069"/>
<feature type="non-terminal residue" evidence="3">
    <location>
        <position position="174"/>
    </location>
</feature>
<dbReference type="InParanoid" id="A0A1E7EQK7"/>
<dbReference type="EMBL" id="KV784382">
    <property type="protein sequence ID" value="OEU08159.1"/>
    <property type="molecule type" value="Genomic_DNA"/>
</dbReference>
<evidence type="ECO:0000259" key="2">
    <source>
        <dbReference type="Pfam" id="PF24269"/>
    </source>
</evidence>
<keyword evidence="4" id="KW-1185">Reference proteome</keyword>
<feature type="signal peptide" evidence="1">
    <location>
        <begin position="1"/>
        <end position="24"/>
    </location>
</feature>
<organism evidence="3 4">
    <name type="scientific">Fragilariopsis cylindrus CCMP1102</name>
    <dbReference type="NCBI Taxonomy" id="635003"/>
    <lineage>
        <taxon>Eukaryota</taxon>
        <taxon>Sar</taxon>
        <taxon>Stramenopiles</taxon>
        <taxon>Ochrophyta</taxon>
        <taxon>Bacillariophyta</taxon>
        <taxon>Bacillariophyceae</taxon>
        <taxon>Bacillariophycidae</taxon>
        <taxon>Bacillariales</taxon>
        <taxon>Bacillariaceae</taxon>
        <taxon>Fragilariopsis</taxon>
    </lineage>
</organism>
<proteinExistence type="predicted"/>
<reference evidence="3 4" key="1">
    <citation type="submission" date="2016-09" db="EMBL/GenBank/DDBJ databases">
        <title>Extensive genetic diversity and differential bi-allelic expression allows diatom success in the polar Southern Ocean.</title>
        <authorList>
            <consortium name="DOE Joint Genome Institute"/>
            <person name="Mock T."/>
            <person name="Otillar R.P."/>
            <person name="Strauss J."/>
            <person name="Dupont C."/>
            <person name="Frickenhaus S."/>
            <person name="Maumus F."/>
            <person name="Mcmullan M."/>
            <person name="Sanges R."/>
            <person name="Schmutz J."/>
            <person name="Toseland A."/>
            <person name="Valas R."/>
            <person name="Veluchamy A."/>
            <person name="Ward B.J."/>
            <person name="Allen A."/>
            <person name="Barry K."/>
            <person name="Falciatore A."/>
            <person name="Ferrante M."/>
            <person name="Fortunato A.E."/>
            <person name="Gloeckner G."/>
            <person name="Gruber A."/>
            <person name="Hipkin R."/>
            <person name="Janech M."/>
            <person name="Kroth P."/>
            <person name="Leese F."/>
            <person name="Lindquist E."/>
            <person name="Lyon B.R."/>
            <person name="Martin J."/>
            <person name="Mayer C."/>
            <person name="Parker M."/>
            <person name="Quesneville H."/>
            <person name="Raymond J."/>
            <person name="Uhlig C."/>
            <person name="Valentin K.U."/>
            <person name="Worden A.Z."/>
            <person name="Armbrust E.V."/>
            <person name="Bowler C."/>
            <person name="Green B."/>
            <person name="Moulton V."/>
            <person name="Van Oosterhout C."/>
            <person name="Grigoriev I."/>
        </authorList>
    </citation>
    <scope>NUCLEOTIDE SEQUENCE [LARGE SCALE GENOMIC DNA]</scope>
    <source>
        <strain evidence="3 4">CCMP1102</strain>
    </source>
</reference>
<dbReference type="Proteomes" id="UP000095751">
    <property type="component" value="Unassembled WGS sequence"/>
</dbReference>
<sequence length="174" mass="18995">MMKSTTMIMAVCYMYATTAVFVSAKESSLRGGRDMQVVVDEDACSVNVELTCPIPVPIAIDNGCIDPFQVVHIRYNGGDCSQSDNLETRQEFNCTDSIGNEGLDLTNSTAEGYETYIVVTSRNSSEEIYFSGSVAVGEEYILNANEQYSVLNGEMTITIFDTEGGDILQTTDLL</sequence>
<evidence type="ECO:0000313" key="3">
    <source>
        <dbReference type="EMBL" id="OEU08159.1"/>
    </source>
</evidence>
<feature type="domain" description="DUF7467" evidence="2">
    <location>
        <begin position="71"/>
        <end position="173"/>
    </location>
</feature>
<accession>A0A1E7EQK7</accession>
<dbReference type="InterPro" id="IPR055890">
    <property type="entry name" value="DUF7467"/>
</dbReference>
<evidence type="ECO:0000313" key="4">
    <source>
        <dbReference type="Proteomes" id="UP000095751"/>
    </source>
</evidence>
<evidence type="ECO:0000256" key="1">
    <source>
        <dbReference type="SAM" id="SignalP"/>
    </source>
</evidence>
<dbReference type="AlphaFoldDB" id="A0A1E7EQK7"/>